<name>B4H574_DROPE</name>
<evidence type="ECO:0000256" key="2">
    <source>
        <dbReference type="SAM" id="Phobius"/>
    </source>
</evidence>
<accession>B4H574</accession>
<keyword evidence="2" id="KW-0812">Transmembrane</keyword>
<dbReference type="AlphaFoldDB" id="B4H574"/>
<keyword evidence="2" id="KW-1133">Transmembrane helix</keyword>
<reference evidence="3 4" key="1">
    <citation type="journal article" date="2007" name="Nature">
        <title>Evolution of genes and genomes on the Drosophila phylogeny.</title>
        <authorList>
            <consortium name="Drosophila 12 Genomes Consortium"/>
            <person name="Clark A.G."/>
            <person name="Eisen M.B."/>
            <person name="Smith D.R."/>
            <person name="Bergman C.M."/>
            <person name="Oliver B."/>
            <person name="Markow T.A."/>
            <person name="Kaufman T.C."/>
            <person name="Kellis M."/>
            <person name="Gelbart W."/>
            <person name="Iyer V.N."/>
            <person name="Pollard D.A."/>
            <person name="Sackton T.B."/>
            <person name="Larracuente A.M."/>
            <person name="Singh N.D."/>
            <person name="Abad J.P."/>
            <person name="Abt D.N."/>
            <person name="Adryan B."/>
            <person name="Aguade M."/>
            <person name="Akashi H."/>
            <person name="Anderson W.W."/>
            <person name="Aquadro C.F."/>
            <person name="Ardell D.H."/>
            <person name="Arguello R."/>
            <person name="Artieri C.G."/>
            <person name="Barbash D.A."/>
            <person name="Barker D."/>
            <person name="Barsanti P."/>
            <person name="Batterham P."/>
            <person name="Batzoglou S."/>
            <person name="Begun D."/>
            <person name="Bhutkar A."/>
            <person name="Blanco E."/>
            <person name="Bosak S.A."/>
            <person name="Bradley R.K."/>
            <person name="Brand A.D."/>
            <person name="Brent M.R."/>
            <person name="Brooks A.N."/>
            <person name="Brown R.H."/>
            <person name="Butlin R.K."/>
            <person name="Caggese C."/>
            <person name="Calvi B.R."/>
            <person name="Bernardo de Carvalho A."/>
            <person name="Caspi A."/>
            <person name="Castrezana S."/>
            <person name="Celniker S.E."/>
            <person name="Chang J.L."/>
            <person name="Chapple C."/>
            <person name="Chatterji S."/>
            <person name="Chinwalla A."/>
            <person name="Civetta A."/>
            <person name="Clifton S.W."/>
            <person name="Comeron J.M."/>
            <person name="Costello J.C."/>
            <person name="Coyne J.A."/>
            <person name="Daub J."/>
            <person name="David R.G."/>
            <person name="Delcher A.L."/>
            <person name="Delehaunty K."/>
            <person name="Do C.B."/>
            <person name="Ebling H."/>
            <person name="Edwards K."/>
            <person name="Eickbush T."/>
            <person name="Evans J.D."/>
            <person name="Filipski A."/>
            <person name="Findeiss S."/>
            <person name="Freyhult E."/>
            <person name="Fulton L."/>
            <person name="Fulton R."/>
            <person name="Garcia A.C."/>
            <person name="Gardiner A."/>
            <person name="Garfield D.A."/>
            <person name="Garvin B.E."/>
            <person name="Gibson G."/>
            <person name="Gilbert D."/>
            <person name="Gnerre S."/>
            <person name="Godfrey J."/>
            <person name="Good R."/>
            <person name="Gotea V."/>
            <person name="Gravely B."/>
            <person name="Greenberg A.J."/>
            <person name="Griffiths-Jones S."/>
            <person name="Gross S."/>
            <person name="Guigo R."/>
            <person name="Gustafson E.A."/>
            <person name="Haerty W."/>
            <person name="Hahn M.W."/>
            <person name="Halligan D.L."/>
            <person name="Halpern A.L."/>
            <person name="Halter G.M."/>
            <person name="Han M.V."/>
            <person name="Heger A."/>
            <person name="Hillier L."/>
            <person name="Hinrichs A.S."/>
            <person name="Holmes I."/>
            <person name="Hoskins R.A."/>
            <person name="Hubisz M.J."/>
            <person name="Hultmark D."/>
            <person name="Huntley M.A."/>
            <person name="Jaffe D.B."/>
            <person name="Jagadeeshan S."/>
            <person name="Jeck W.R."/>
            <person name="Johnson J."/>
            <person name="Jones C.D."/>
            <person name="Jordan W.C."/>
            <person name="Karpen G.H."/>
            <person name="Kataoka E."/>
            <person name="Keightley P.D."/>
            <person name="Kheradpour P."/>
            <person name="Kirkness E.F."/>
            <person name="Koerich L.B."/>
            <person name="Kristiansen K."/>
            <person name="Kudrna D."/>
            <person name="Kulathinal R.J."/>
            <person name="Kumar S."/>
            <person name="Kwok R."/>
            <person name="Lander E."/>
            <person name="Langley C.H."/>
            <person name="Lapoint R."/>
            <person name="Lazzaro B.P."/>
            <person name="Lee S.J."/>
            <person name="Levesque L."/>
            <person name="Li R."/>
            <person name="Lin C.F."/>
            <person name="Lin M.F."/>
            <person name="Lindblad-Toh K."/>
            <person name="Llopart A."/>
            <person name="Long M."/>
            <person name="Low L."/>
            <person name="Lozovsky E."/>
            <person name="Lu J."/>
            <person name="Luo M."/>
            <person name="Machado C.A."/>
            <person name="Makalowski W."/>
            <person name="Marzo M."/>
            <person name="Matsuda M."/>
            <person name="Matzkin L."/>
            <person name="McAllister B."/>
            <person name="McBride C.S."/>
            <person name="McKernan B."/>
            <person name="McKernan K."/>
            <person name="Mendez-Lago M."/>
            <person name="Minx P."/>
            <person name="Mollenhauer M.U."/>
            <person name="Montooth K."/>
            <person name="Mount S.M."/>
            <person name="Mu X."/>
            <person name="Myers E."/>
            <person name="Negre B."/>
            <person name="Newfeld S."/>
            <person name="Nielsen R."/>
            <person name="Noor M.A."/>
            <person name="O'Grady P."/>
            <person name="Pachter L."/>
            <person name="Papaceit M."/>
            <person name="Parisi M.J."/>
            <person name="Parisi M."/>
            <person name="Parts L."/>
            <person name="Pedersen J.S."/>
            <person name="Pesole G."/>
            <person name="Phillippy A.M."/>
            <person name="Ponting C.P."/>
            <person name="Pop M."/>
            <person name="Porcelli D."/>
            <person name="Powell J.R."/>
            <person name="Prohaska S."/>
            <person name="Pruitt K."/>
            <person name="Puig M."/>
            <person name="Quesneville H."/>
            <person name="Ram K.R."/>
            <person name="Rand D."/>
            <person name="Rasmussen M.D."/>
            <person name="Reed L.K."/>
            <person name="Reenan R."/>
            <person name="Reily A."/>
            <person name="Remington K.A."/>
            <person name="Rieger T.T."/>
            <person name="Ritchie M.G."/>
            <person name="Robin C."/>
            <person name="Rogers Y.H."/>
            <person name="Rohde C."/>
            <person name="Rozas J."/>
            <person name="Rubenfield M.J."/>
            <person name="Ruiz A."/>
            <person name="Russo S."/>
            <person name="Salzberg S.L."/>
            <person name="Sanchez-Gracia A."/>
            <person name="Saranga D.J."/>
            <person name="Sato H."/>
            <person name="Schaeffer S.W."/>
            <person name="Schatz M.C."/>
            <person name="Schlenke T."/>
            <person name="Schwartz R."/>
            <person name="Segarra C."/>
            <person name="Singh R.S."/>
            <person name="Sirot L."/>
            <person name="Sirota M."/>
            <person name="Sisneros N.B."/>
            <person name="Smith C.D."/>
            <person name="Smith T.F."/>
            <person name="Spieth J."/>
            <person name="Stage D.E."/>
            <person name="Stark A."/>
            <person name="Stephan W."/>
            <person name="Strausberg R.L."/>
            <person name="Strempel S."/>
            <person name="Sturgill D."/>
            <person name="Sutton G."/>
            <person name="Sutton G.G."/>
            <person name="Tao W."/>
            <person name="Teichmann S."/>
            <person name="Tobari Y.N."/>
            <person name="Tomimura Y."/>
            <person name="Tsolas J.M."/>
            <person name="Valente V.L."/>
            <person name="Venter E."/>
            <person name="Venter J.C."/>
            <person name="Vicario S."/>
            <person name="Vieira F.G."/>
            <person name="Vilella A.J."/>
            <person name="Villasante A."/>
            <person name="Walenz B."/>
            <person name="Wang J."/>
            <person name="Wasserman M."/>
            <person name="Watts T."/>
            <person name="Wilson D."/>
            <person name="Wilson R.K."/>
            <person name="Wing R.A."/>
            <person name="Wolfner M.F."/>
            <person name="Wong A."/>
            <person name="Wong G.K."/>
            <person name="Wu C.I."/>
            <person name="Wu G."/>
            <person name="Yamamoto D."/>
            <person name="Yang H.P."/>
            <person name="Yang S.P."/>
            <person name="Yorke J.A."/>
            <person name="Yoshida K."/>
            <person name="Zdobnov E."/>
            <person name="Zhang P."/>
            <person name="Zhang Y."/>
            <person name="Zimin A.V."/>
            <person name="Baldwin J."/>
            <person name="Abdouelleil A."/>
            <person name="Abdulkadir J."/>
            <person name="Abebe A."/>
            <person name="Abera B."/>
            <person name="Abreu J."/>
            <person name="Acer S.C."/>
            <person name="Aftuck L."/>
            <person name="Alexander A."/>
            <person name="An P."/>
            <person name="Anderson E."/>
            <person name="Anderson S."/>
            <person name="Arachi H."/>
            <person name="Azer M."/>
            <person name="Bachantsang P."/>
            <person name="Barry A."/>
            <person name="Bayul T."/>
            <person name="Berlin A."/>
            <person name="Bessette D."/>
            <person name="Bloom T."/>
            <person name="Blye J."/>
            <person name="Boguslavskiy L."/>
            <person name="Bonnet C."/>
            <person name="Boukhgalter B."/>
            <person name="Bourzgui I."/>
            <person name="Brown A."/>
            <person name="Cahill P."/>
            <person name="Channer S."/>
            <person name="Cheshatsang Y."/>
            <person name="Chuda L."/>
            <person name="Citroen M."/>
            <person name="Collymore A."/>
            <person name="Cooke P."/>
            <person name="Costello M."/>
            <person name="D'Aco K."/>
            <person name="Daza R."/>
            <person name="De Haan G."/>
            <person name="DeGray S."/>
            <person name="DeMaso C."/>
            <person name="Dhargay N."/>
            <person name="Dooley K."/>
            <person name="Dooley E."/>
            <person name="Doricent M."/>
            <person name="Dorje P."/>
            <person name="Dorjee K."/>
            <person name="Dupes A."/>
            <person name="Elong R."/>
            <person name="Falk J."/>
            <person name="Farina A."/>
            <person name="Faro S."/>
            <person name="Ferguson D."/>
            <person name="Fisher S."/>
            <person name="Foley C.D."/>
            <person name="Franke A."/>
            <person name="Friedrich D."/>
            <person name="Gadbois L."/>
            <person name="Gearin G."/>
            <person name="Gearin C.R."/>
            <person name="Giannoukos G."/>
            <person name="Goode T."/>
            <person name="Graham J."/>
            <person name="Grandbois E."/>
            <person name="Grewal S."/>
            <person name="Gyaltsen K."/>
            <person name="Hafez N."/>
            <person name="Hagos B."/>
            <person name="Hall J."/>
            <person name="Henson C."/>
            <person name="Hollinger A."/>
            <person name="Honan T."/>
            <person name="Huard M.D."/>
            <person name="Hughes L."/>
            <person name="Hurhula B."/>
            <person name="Husby M.E."/>
            <person name="Kamat A."/>
            <person name="Kanga B."/>
            <person name="Kashin S."/>
            <person name="Khazanovich D."/>
            <person name="Kisner P."/>
            <person name="Lance K."/>
            <person name="Lara M."/>
            <person name="Lee W."/>
            <person name="Lennon N."/>
            <person name="Letendre F."/>
            <person name="LeVine R."/>
            <person name="Lipovsky A."/>
            <person name="Liu X."/>
            <person name="Liu J."/>
            <person name="Liu S."/>
            <person name="Lokyitsang T."/>
            <person name="Lokyitsang Y."/>
            <person name="Lubonja R."/>
            <person name="Lui A."/>
            <person name="MacDonald P."/>
            <person name="Magnisalis V."/>
            <person name="Maru K."/>
            <person name="Matthews C."/>
            <person name="McCusker W."/>
            <person name="McDonough S."/>
            <person name="Mehta T."/>
            <person name="Meldrim J."/>
            <person name="Meneus L."/>
            <person name="Mihai O."/>
            <person name="Mihalev A."/>
            <person name="Mihova T."/>
            <person name="Mittelman R."/>
            <person name="Mlenga V."/>
            <person name="Montmayeur A."/>
            <person name="Mulrain L."/>
            <person name="Navidi A."/>
            <person name="Naylor J."/>
            <person name="Negash T."/>
            <person name="Nguyen T."/>
            <person name="Nguyen N."/>
            <person name="Nicol R."/>
            <person name="Norbu C."/>
            <person name="Norbu N."/>
            <person name="Novod N."/>
            <person name="O'Neill B."/>
            <person name="Osman S."/>
            <person name="Markiewicz E."/>
            <person name="Oyono O.L."/>
            <person name="Patti C."/>
            <person name="Phunkhang P."/>
            <person name="Pierre F."/>
            <person name="Priest M."/>
            <person name="Raghuraman S."/>
            <person name="Rege F."/>
            <person name="Reyes R."/>
            <person name="Rise C."/>
            <person name="Rogov P."/>
            <person name="Ross K."/>
            <person name="Ryan E."/>
            <person name="Settipalli S."/>
            <person name="Shea T."/>
            <person name="Sherpa N."/>
            <person name="Shi L."/>
            <person name="Shih D."/>
            <person name="Sparrow T."/>
            <person name="Spaulding J."/>
            <person name="Stalker J."/>
            <person name="Stange-Thomann N."/>
            <person name="Stavropoulos S."/>
            <person name="Stone C."/>
            <person name="Strader C."/>
            <person name="Tesfaye S."/>
            <person name="Thomson T."/>
            <person name="Thoulutsang Y."/>
            <person name="Thoulutsang D."/>
            <person name="Topham K."/>
            <person name="Topping I."/>
            <person name="Tsamla T."/>
            <person name="Vassiliev H."/>
            <person name="Vo A."/>
            <person name="Wangchuk T."/>
            <person name="Wangdi T."/>
            <person name="Weiand M."/>
            <person name="Wilkinson J."/>
            <person name="Wilson A."/>
            <person name="Yadav S."/>
            <person name="Young G."/>
            <person name="Yu Q."/>
            <person name="Zembek L."/>
            <person name="Zhong D."/>
            <person name="Zimmer A."/>
            <person name="Zwirko Z."/>
            <person name="Jaffe D.B."/>
            <person name="Alvarez P."/>
            <person name="Brockman W."/>
            <person name="Butler J."/>
            <person name="Chin C."/>
            <person name="Gnerre S."/>
            <person name="Grabherr M."/>
            <person name="Kleber M."/>
            <person name="Mauceli E."/>
            <person name="MacCallum I."/>
        </authorList>
    </citation>
    <scope>NUCLEOTIDE SEQUENCE [LARGE SCALE GENOMIC DNA]</scope>
    <source>
        <strain evidence="4">MSH-3 / Tucson 14011-0111.49</strain>
    </source>
</reference>
<feature type="compositionally biased region" description="Polar residues" evidence="1">
    <location>
        <begin position="47"/>
        <end position="60"/>
    </location>
</feature>
<dbReference type="Proteomes" id="UP000008744">
    <property type="component" value="Unassembled WGS sequence"/>
</dbReference>
<dbReference type="OMA" id="THARMSY"/>
<evidence type="ECO:0000313" key="4">
    <source>
        <dbReference type="Proteomes" id="UP000008744"/>
    </source>
</evidence>
<evidence type="ECO:0000256" key="1">
    <source>
        <dbReference type="SAM" id="MobiDB-lite"/>
    </source>
</evidence>
<keyword evidence="4" id="KW-1185">Reference proteome</keyword>
<gene>
    <name evidence="3" type="primary">Dper\GL10103</name>
    <name evidence="3" type="ORF">Dper_GL10103</name>
</gene>
<protein>
    <submittedName>
        <fullName evidence="3">GL10103</fullName>
    </submittedName>
</protein>
<organism evidence="4">
    <name type="scientific">Drosophila persimilis</name>
    <name type="common">Fruit fly</name>
    <dbReference type="NCBI Taxonomy" id="7234"/>
    <lineage>
        <taxon>Eukaryota</taxon>
        <taxon>Metazoa</taxon>
        <taxon>Ecdysozoa</taxon>
        <taxon>Arthropoda</taxon>
        <taxon>Hexapoda</taxon>
        <taxon>Insecta</taxon>
        <taxon>Pterygota</taxon>
        <taxon>Neoptera</taxon>
        <taxon>Endopterygota</taxon>
        <taxon>Diptera</taxon>
        <taxon>Brachycera</taxon>
        <taxon>Muscomorpha</taxon>
        <taxon>Ephydroidea</taxon>
        <taxon>Drosophilidae</taxon>
        <taxon>Drosophila</taxon>
        <taxon>Sophophora</taxon>
    </lineage>
</organism>
<feature type="transmembrane region" description="Helical" evidence="2">
    <location>
        <begin position="6"/>
        <end position="28"/>
    </location>
</feature>
<dbReference type="EMBL" id="CH479210">
    <property type="protein sequence ID" value="EDW32910.1"/>
    <property type="molecule type" value="Genomic_DNA"/>
</dbReference>
<sequence length="60" mass="6888">MDNLGAMLLTLCLLGLLIFLLRVLMITFRSYTMSQRLKDEPDKLPATKQNGKQSRNHNQP</sequence>
<feature type="region of interest" description="Disordered" evidence="1">
    <location>
        <begin position="39"/>
        <end position="60"/>
    </location>
</feature>
<keyword evidence="2" id="KW-0472">Membrane</keyword>
<evidence type="ECO:0000313" key="3">
    <source>
        <dbReference type="EMBL" id="EDW32910.1"/>
    </source>
</evidence>
<proteinExistence type="predicted"/>
<dbReference type="HOGENOM" id="CLU_2944141_0_0_1"/>